<dbReference type="SUPFAM" id="SSF51735">
    <property type="entry name" value="NAD(P)-binding Rossmann-fold domains"/>
    <property type="match status" value="1"/>
</dbReference>
<organism evidence="2 3">
    <name type="scientific">Basidiobolus ranarum</name>
    <dbReference type="NCBI Taxonomy" id="34480"/>
    <lineage>
        <taxon>Eukaryota</taxon>
        <taxon>Fungi</taxon>
        <taxon>Fungi incertae sedis</taxon>
        <taxon>Zoopagomycota</taxon>
        <taxon>Entomophthoromycotina</taxon>
        <taxon>Basidiobolomycetes</taxon>
        <taxon>Basidiobolales</taxon>
        <taxon>Basidiobolaceae</taxon>
        <taxon>Basidiobolus</taxon>
    </lineage>
</organism>
<dbReference type="InterPro" id="IPR051450">
    <property type="entry name" value="Gfo/Idh/MocA_Oxidoreductases"/>
</dbReference>
<evidence type="ECO:0000259" key="1">
    <source>
        <dbReference type="Pfam" id="PF01408"/>
    </source>
</evidence>
<dbReference type="Gene3D" id="3.30.360.10">
    <property type="entry name" value="Dihydrodipicolinate Reductase, domain 2"/>
    <property type="match status" value="1"/>
</dbReference>
<dbReference type="InterPro" id="IPR036291">
    <property type="entry name" value="NAD(P)-bd_dom_sf"/>
</dbReference>
<dbReference type="SUPFAM" id="SSF55347">
    <property type="entry name" value="Glyceraldehyde-3-phosphate dehydrogenase-like, C-terminal domain"/>
    <property type="match status" value="1"/>
</dbReference>
<dbReference type="EMBL" id="JASJQH010000110">
    <property type="protein sequence ID" value="KAK9766962.1"/>
    <property type="molecule type" value="Genomic_DNA"/>
</dbReference>
<dbReference type="InterPro" id="IPR000683">
    <property type="entry name" value="Gfo/Idh/MocA-like_OxRdtase_N"/>
</dbReference>
<evidence type="ECO:0000313" key="2">
    <source>
        <dbReference type="EMBL" id="KAK9766962.1"/>
    </source>
</evidence>
<name>A0ABR2WZK3_9FUNG</name>
<proteinExistence type="predicted"/>
<gene>
    <name evidence="2" type="ORF">K7432_003555</name>
</gene>
<feature type="domain" description="Gfo/Idh/MocA-like oxidoreductase N-terminal" evidence="1">
    <location>
        <begin position="16"/>
        <end position="99"/>
    </location>
</feature>
<accession>A0ABR2WZK3</accession>
<dbReference type="Proteomes" id="UP001479436">
    <property type="component" value="Unassembled WGS sequence"/>
</dbReference>
<evidence type="ECO:0000313" key="3">
    <source>
        <dbReference type="Proteomes" id="UP001479436"/>
    </source>
</evidence>
<keyword evidence="3" id="KW-1185">Reference proteome</keyword>
<dbReference type="Pfam" id="PF01408">
    <property type="entry name" value="GFO_IDH_MocA"/>
    <property type="match status" value="1"/>
</dbReference>
<dbReference type="PANTHER" id="PTHR43377:SF2">
    <property type="entry name" value="BINDING ROSSMANN FOLD OXIDOREDUCTASE, PUTATIVE (AFU_ORTHOLOGUE AFUA_4G00560)-RELATED"/>
    <property type="match status" value="1"/>
</dbReference>
<reference evidence="2 3" key="1">
    <citation type="submission" date="2023-04" db="EMBL/GenBank/DDBJ databases">
        <title>Genome of Basidiobolus ranarum AG-B5.</title>
        <authorList>
            <person name="Stajich J.E."/>
            <person name="Carter-House D."/>
            <person name="Gryganskyi A."/>
        </authorList>
    </citation>
    <scope>NUCLEOTIDE SEQUENCE [LARGE SCALE GENOMIC DNA]</scope>
    <source>
        <strain evidence="2 3">AG-B5</strain>
    </source>
</reference>
<dbReference type="Gene3D" id="3.40.50.720">
    <property type="entry name" value="NAD(P)-binding Rossmann-like Domain"/>
    <property type="match status" value="1"/>
</dbReference>
<protein>
    <recommendedName>
        <fullName evidence="1">Gfo/Idh/MocA-like oxidoreductase N-terminal domain-containing protein</fullName>
    </recommendedName>
</protein>
<sequence>MKLVALACPIDFRRYNLAQRHAIPPEMTFADWRELSSKPKLADAVIITSVDDKLRDGQIVVFAEKHYHILLESPVTLSLLTCKKLADSAIRNQVIFAMGNALRYTAYNLTIKRILDSGTIGEVMNIQHVAPLGTFRLQSTDSGIFARRYRRESSSMLANSLSDVDLVSWFMGRRCRIISSFGSFYSDSSYFENNSFTSSNSPIPRSSPVISCEEDNGILSLMNIETPLPSAASSPSEENGHQNINMEFDGDKTCSITLIACSEGVLPRRTRIFGNLGELDGDGEIVRVFNFLTRRSEVIRPEVFRGGDILDEKYCGEYGLVRKFVEAIAAGESMNGYGDAEEILDSYVYVTAAEHANKTETVVNVDDFRRRAFEEV</sequence>
<dbReference type="PANTHER" id="PTHR43377">
    <property type="entry name" value="BILIVERDIN REDUCTASE A"/>
    <property type="match status" value="1"/>
</dbReference>
<comment type="caution">
    <text evidence="2">The sequence shown here is derived from an EMBL/GenBank/DDBJ whole genome shotgun (WGS) entry which is preliminary data.</text>
</comment>